<reference evidence="4" key="1">
    <citation type="submission" date="2025-08" db="UniProtKB">
        <authorList>
            <consortium name="RefSeq"/>
        </authorList>
    </citation>
    <scope>IDENTIFICATION</scope>
</reference>
<protein>
    <submittedName>
        <fullName evidence="4">Fibronectin type III domain-containing protein 7</fullName>
    </submittedName>
</protein>
<dbReference type="PANTHER" id="PTHR47135:SF1">
    <property type="entry name" value="FIBRONECTIN TYPE III DOMAIN-CONTAINING PROTEIN 7"/>
    <property type="match status" value="1"/>
</dbReference>
<dbReference type="Proteomes" id="UP001652741">
    <property type="component" value="Chromosome ssa23"/>
</dbReference>
<dbReference type="RefSeq" id="XP_014024343.2">
    <property type="nucleotide sequence ID" value="XM_014168868.2"/>
</dbReference>
<dbReference type="SMART" id="SM00060">
    <property type="entry name" value="FN3"/>
    <property type="match status" value="7"/>
</dbReference>
<dbReference type="AlphaFoldDB" id="A0A1S3P9S3"/>
<feature type="domain" description="Fibronectin type-III" evidence="2">
    <location>
        <begin position="371"/>
        <end position="455"/>
    </location>
</feature>
<dbReference type="GeneID" id="106584052"/>
<name>A0A1S3P9S3_SALSA</name>
<accession>A0A1S3P9S3</accession>
<dbReference type="Bgee" id="ENSSSAG00000009023">
    <property type="expression patterns" value="Expressed in testis and 4 other cell types or tissues"/>
</dbReference>
<sequence>MGFINWMVIFALIGRGSQSSASSEITVSIFTVTSKSMTVQWSRCSGASSYKITATSKNSLDASAFAQFGANSVMGSINSLTPNNMYIIRAEAMDNSLNVLSQAEVEETTASEVPTINMATSKQSESMTVEFTQVSGATSYILRAETADMSFFCETEVSSSPGTVLNLQAYTDYTLSVMSVNSGGRSQPSLPVVAKTVVAAPKLSSTSPSNDTIVVGWEPVDHVLLYTISIIMEGSDSRVKLNTTDTSVTFSGLEAGTTYCIKGNAWDPEKRQGDDFTVCQITRPCIPGLTELEVRMVGSEAGLSVSWAPSQGAGEYLAFSSEGLNCTSTTGTCTLAPVGCGQRHTVTVTAINEGGPSIPSSPEEFITFPCPPEPLHVEETKAGNCSVLWDAIPYTDTYVAFIKRDDGQEERCNTSSTSCNYHCQCGYTYLMTVFAFSLSGSSPPGPVLNYTTLPCCPEDVFISLASPGTLEIMWSAVRGAEVYETRAVEGSEVILCNDTAPVCALSDLTCNTPYSVVVIPCNEIRGCNHTCRSHTKETAPCMPEILNVTQINTTSVNVSFSAPNRAGTTYKVSVVAQDNRNTCTSRGTSCEILDLPCGEVYEVSAIATTTVGDSFPSYSIPLETAPCCPATLNVEQVTQAMTNVTWSMARGTHTYMTSLTSPKGNARCHTLDTHCLMGCITCGTNYTVSMEAISRTGHMSECTYHGFSSSACCPSGVKLYRMANNTLRVYWRSTGGLHNYTAKMVGSQSNYTCTPPPGGNTCEVPEIMCGDVYNVVVAPLTQDGAMVQFCPQRMYSVSCSGSNVGMVIYRGKRSLD</sequence>
<organism evidence="3 4">
    <name type="scientific">Salmo salar</name>
    <name type="common">Atlantic salmon</name>
    <dbReference type="NCBI Taxonomy" id="8030"/>
    <lineage>
        <taxon>Eukaryota</taxon>
        <taxon>Metazoa</taxon>
        <taxon>Chordata</taxon>
        <taxon>Craniata</taxon>
        <taxon>Vertebrata</taxon>
        <taxon>Euteleostomi</taxon>
        <taxon>Actinopterygii</taxon>
        <taxon>Neopterygii</taxon>
        <taxon>Teleostei</taxon>
        <taxon>Protacanthopterygii</taxon>
        <taxon>Salmoniformes</taxon>
        <taxon>Salmonidae</taxon>
        <taxon>Salmoninae</taxon>
        <taxon>Salmo</taxon>
    </lineage>
</organism>
<dbReference type="PaxDb" id="8030-ENSSSAP00000018618"/>
<proteinExistence type="predicted"/>
<dbReference type="KEGG" id="sasa:106584052"/>
<dbReference type="InterPro" id="IPR013783">
    <property type="entry name" value="Ig-like_fold"/>
</dbReference>
<keyword evidence="1" id="KW-0732">Signal</keyword>
<feature type="domain" description="Fibronectin type-III" evidence="2">
    <location>
        <begin position="113"/>
        <end position="199"/>
    </location>
</feature>
<evidence type="ECO:0000256" key="1">
    <source>
        <dbReference type="SAM" id="SignalP"/>
    </source>
</evidence>
<feature type="chain" id="PRO_5046847051" evidence="1">
    <location>
        <begin position="22"/>
        <end position="816"/>
    </location>
</feature>
<evidence type="ECO:0000313" key="3">
    <source>
        <dbReference type="Proteomes" id="UP001652741"/>
    </source>
</evidence>
<keyword evidence="3" id="KW-1185">Reference proteome</keyword>
<gene>
    <name evidence="4" type="primary">LOC106584052</name>
</gene>
<dbReference type="PANTHER" id="PTHR47135">
    <property type="entry name" value="FIBRONECTIN TYPE III DOMAIN-CONTAINING PROTEIN 7"/>
    <property type="match status" value="1"/>
</dbReference>
<dbReference type="InterPro" id="IPR036116">
    <property type="entry name" value="FN3_sf"/>
</dbReference>
<dbReference type="CDD" id="cd00063">
    <property type="entry name" value="FN3"/>
    <property type="match status" value="3"/>
</dbReference>
<dbReference type="InterPro" id="IPR003961">
    <property type="entry name" value="FN3_dom"/>
</dbReference>
<dbReference type="SUPFAM" id="SSF49265">
    <property type="entry name" value="Fibronectin type III"/>
    <property type="match status" value="5"/>
</dbReference>
<dbReference type="Pfam" id="PF00041">
    <property type="entry name" value="fn3"/>
    <property type="match status" value="2"/>
</dbReference>
<feature type="domain" description="Fibronectin type-III" evidence="2">
    <location>
        <begin position="542"/>
        <end position="627"/>
    </location>
</feature>
<evidence type="ECO:0000259" key="2">
    <source>
        <dbReference type="PROSITE" id="PS50853"/>
    </source>
</evidence>
<dbReference type="Gene3D" id="2.60.40.10">
    <property type="entry name" value="Immunoglobulins"/>
    <property type="match status" value="4"/>
</dbReference>
<dbReference type="PROSITE" id="PS50853">
    <property type="entry name" value="FN3"/>
    <property type="match status" value="3"/>
</dbReference>
<evidence type="ECO:0000313" key="4">
    <source>
        <dbReference type="RefSeq" id="XP_014024343.2"/>
    </source>
</evidence>
<feature type="signal peptide" evidence="1">
    <location>
        <begin position="1"/>
        <end position="21"/>
    </location>
</feature>